<dbReference type="GO" id="GO:0008409">
    <property type="term" value="F:5'-3' exonuclease activity"/>
    <property type="evidence" value="ECO:0007669"/>
    <property type="project" value="InterPro"/>
</dbReference>
<protein>
    <recommendedName>
        <fullName evidence="2">Single-stranded-DNA-specific exonuclease RecJ</fullName>
    </recommendedName>
</protein>
<dbReference type="InterPro" id="IPR004610">
    <property type="entry name" value="RecJ"/>
</dbReference>
<dbReference type="EMBL" id="DVJP01000068">
    <property type="protein sequence ID" value="HIS77174.1"/>
    <property type="molecule type" value="Genomic_DNA"/>
</dbReference>
<dbReference type="Pfam" id="PF01368">
    <property type="entry name" value="DHH"/>
    <property type="match status" value="1"/>
</dbReference>
<evidence type="ECO:0000256" key="3">
    <source>
        <dbReference type="ARBA" id="ARBA00022722"/>
    </source>
</evidence>
<dbReference type="AlphaFoldDB" id="A0A9D1FP80"/>
<evidence type="ECO:0000256" key="1">
    <source>
        <dbReference type="ARBA" id="ARBA00005915"/>
    </source>
</evidence>
<feature type="domain" description="RecJ OB" evidence="9">
    <location>
        <begin position="452"/>
        <end position="557"/>
    </location>
</feature>
<evidence type="ECO:0000256" key="5">
    <source>
        <dbReference type="ARBA" id="ARBA00022839"/>
    </source>
</evidence>
<organism evidence="10 11">
    <name type="scientific">Candidatus Merdivicinus excrementipullorum</name>
    <dbReference type="NCBI Taxonomy" id="2840867"/>
    <lineage>
        <taxon>Bacteria</taxon>
        <taxon>Bacillati</taxon>
        <taxon>Bacillota</taxon>
        <taxon>Clostridia</taxon>
        <taxon>Eubacteriales</taxon>
        <taxon>Oscillospiraceae</taxon>
        <taxon>Oscillospiraceae incertae sedis</taxon>
        <taxon>Candidatus Merdivicinus</taxon>
    </lineage>
</organism>
<dbReference type="GO" id="GO:0006310">
    <property type="term" value="P:DNA recombination"/>
    <property type="evidence" value="ECO:0007669"/>
    <property type="project" value="InterPro"/>
</dbReference>
<evidence type="ECO:0000313" key="11">
    <source>
        <dbReference type="Proteomes" id="UP000824002"/>
    </source>
</evidence>
<evidence type="ECO:0000259" key="7">
    <source>
        <dbReference type="Pfam" id="PF01368"/>
    </source>
</evidence>
<feature type="domain" description="DDH" evidence="7">
    <location>
        <begin position="78"/>
        <end position="210"/>
    </location>
</feature>
<comment type="similarity">
    <text evidence="1">Belongs to the RecJ family.</text>
</comment>
<accession>A0A9D1FP80</accession>
<reference evidence="10" key="1">
    <citation type="submission" date="2020-10" db="EMBL/GenBank/DDBJ databases">
        <authorList>
            <person name="Gilroy R."/>
        </authorList>
    </citation>
    <scope>NUCLEOTIDE SEQUENCE</scope>
    <source>
        <strain evidence="10">CHK199-13235</strain>
    </source>
</reference>
<dbReference type="InterPro" id="IPR041122">
    <property type="entry name" value="RecJ_OB"/>
</dbReference>
<dbReference type="Gene3D" id="3.10.310.30">
    <property type="match status" value="1"/>
</dbReference>
<keyword evidence="6" id="KW-0175">Coiled coil</keyword>
<dbReference type="Pfam" id="PF17768">
    <property type="entry name" value="RecJ_OB"/>
    <property type="match status" value="1"/>
</dbReference>
<dbReference type="InterPro" id="IPR051673">
    <property type="entry name" value="SSDNA_exonuclease_RecJ"/>
</dbReference>
<sequence>MLFSKWIYPSFDPRDSAALQREYGISAIVADILAARGIGSAEAAELFGGQEELEDPFLLPDMEKAVSRLEQAINRQEKITIYGDYDCDGVTATVILYLYLQSMGAKVNWYIPERVEEGYGLNCGALDEISAEGTVLLVTVDNGISAIKEVDYAQSLGMDVIVTDHHQVGEELPRAVAVVNPHRKDYQGGFRPLCGAGVAFKLAAAMEGGDYSLVMDSFGALAAIATVGDIVPLTGENRFLAEQGLKLAEYSDLPGLQALMEVAGLKGKPLTSQKAAFGLVPRINAAGRMGSARLAMQLLLSEMPEEAESLAQELNQHNLDRQQEELEILSRVEQTLEEHPEILLDRVMVVPAEGLNHGVVGIVSAKLVSLYGKPNIILSVDGDTATGSARSVETFSMFRAISACGGLLEKYGGHSMAAGLTLKTENIPEFTRQINRYAEQYFEKMPVVSQRIDKELHIGNINLNDVSSLQLLEPFGEGNPQPLFLLRGCLIQEIIPMGGGKHLKLRVIFEGKPIYVLYFKMTPEEFVFPVGSQVDILANLELNAFRDNVSVAVRLKDIRPTGFNGQKFRNAYHYYQKIRREEAVETKIMAISVPSLEELRGLYKILRNRGGSGIHVDLFFLAEVSAKMNYCKYRLILDIFQELKLIRIPADFSAIYMEETGKVNLENSEILTWLRQHI</sequence>
<reference evidence="10" key="2">
    <citation type="journal article" date="2021" name="PeerJ">
        <title>Extensive microbial diversity within the chicken gut microbiome revealed by metagenomics and culture.</title>
        <authorList>
            <person name="Gilroy R."/>
            <person name="Ravi A."/>
            <person name="Getino M."/>
            <person name="Pursley I."/>
            <person name="Horton D.L."/>
            <person name="Alikhan N.F."/>
            <person name="Baker D."/>
            <person name="Gharbi K."/>
            <person name="Hall N."/>
            <person name="Watson M."/>
            <person name="Adriaenssens E.M."/>
            <person name="Foster-Nyarko E."/>
            <person name="Jarju S."/>
            <person name="Secka A."/>
            <person name="Antonio M."/>
            <person name="Oren A."/>
            <person name="Chaudhuri R.R."/>
            <person name="La Ragione R."/>
            <person name="Hildebrand F."/>
            <person name="Pallen M.J."/>
        </authorList>
    </citation>
    <scope>NUCLEOTIDE SEQUENCE</scope>
    <source>
        <strain evidence="10">CHK199-13235</strain>
    </source>
</reference>
<keyword evidence="3" id="KW-0540">Nuclease</keyword>
<dbReference type="InterPro" id="IPR001667">
    <property type="entry name" value="DDH_dom"/>
</dbReference>
<evidence type="ECO:0000256" key="2">
    <source>
        <dbReference type="ARBA" id="ARBA00019841"/>
    </source>
</evidence>
<evidence type="ECO:0000259" key="8">
    <source>
        <dbReference type="Pfam" id="PF02272"/>
    </source>
</evidence>
<feature type="domain" description="DHHA1" evidence="8">
    <location>
        <begin position="347"/>
        <end position="439"/>
    </location>
</feature>
<gene>
    <name evidence="10" type="primary">recJ</name>
    <name evidence="10" type="ORF">IAB51_10285</name>
</gene>
<dbReference type="Gene3D" id="3.90.1640.30">
    <property type="match status" value="1"/>
</dbReference>
<dbReference type="PANTHER" id="PTHR30255">
    <property type="entry name" value="SINGLE-STRANDED-DNA-SPECIFIC EXONUCLEASE RECJ"/>
    <property type="match status" value="1"/>
</dbReference>
<dbReference type="InterPro" id="IPR003156">
    <property type="entry name" value="DHHA1_dom"/>
</dbReference>
<evidence type="ECO:0000256" key="6">
    <source>
        <dbReference type="SAM" id="Coils"/>
    </source>
</evidence>
<dbReference type="InterPro" id="IPR038763">
    <property type="entry name" value="DHH_sf"/>
</dbReference>
<keyword evidence="5 10" id="KW-0269">Exonuclease</keyword>
<keyword evidence="4" id="KW-0378">Hydrolase</keyword>
<dbReference type="Pfam" id="PF02272">
    <property type="entry name" value="DHHA1"/>
    <property type="match status" value="1"/>
</dbReference>
<dbReference type="NCBIfam" id="TIGR00644">
    <property type="entry name" value="recJ"/>
    <property type="match status" value="1"/>
</dbReference>
<comment type="caution">
    <text evidence="10">The sequence shown here is derived from an EMBL/GenBank/DDBJ whole genome shotgun (WGS) entry which is preliminary data.</text>
</comment>
<dbReference type="SUPFAM" id="SSF64182">
    <property type="entry name" value="DHH phosphoesterases"/>
    <property type="match status" value="1"/>
</dbReference>
<dbReference type="Proteomes" id="UP000824002">
    <property type="component" value="Unassembled WGS sequence"/>
</dbReference>
<evidence type="ECO:0000313" key="10">
    <source>
        <dbReference type="EMBL" id="HIS77174.1"/>
    </source>
</evidence>
<name>A0A9D1FP80_9FIRM</name>
<evidence type="ECO:0000256" key="4">
    <source>
        <dbReference type="ARBA" id="ARBA00022801"/>
    </source>
</evidence>
<dbReference type="GO" id="GO:0003676">
    <property type="term" value="F:nucleic acid binding"/>
    <property type="evidence" value="ECO:0007669"/>
    <property type="project" value="InterPro"/>
</dbReference>
<dbReference type="PANTHER" id="PTHR30255:SF2">
    <property type="entry name" value="SINGLE-STRANDED-DNA-SPECIFIC EXONUCLEASE RECJ"/>
    <property type="match status" value="1"/>
</dbReference>
<dbReference type="GO" id="GO:0006281">
    <property type="term" value="P:DNA repair"/>
    <property type="evidence" value="ECO:0007669"/>
    <property type="project" value="InterPro"/>
</dbReference>
<evidence type="ECO:0000259" key="9">
    <source>
        <dbReference type="Pfam" id="PF17768"/>
    </source>
</evidence>
<feature type="coiled-coil region" evidence="6">
    <location>
        <begin position="307"/>
        <end position="339"/>
    </location>
</feature>
<proteinExistence type="inferred from homology"/>